<name>A0A0P1EPQ7_9RHOB</name>
<dbReference type="Gene3D" id="3.30.70.1230">
    <property type="entry name" value="Nucleotide cyclase"/>
    <property type="match status" value="1"/>
</dbReference>
<dbReference type="CDD" id="cd07302">
    <property type="entry name" value="CHD"/>
    <property type="match status" value="1"/>
</dbReference>
<dbReference type="PROSITE" id="PS50125">
    <property type="entry name" value="GUANYLATE_CYCLASE_2"/>
    <property type="match status" value="1"/>
</dbReference>
<reference evidence="3" key="1">
    <citation type="submission" date="2015-09" db="EMBL/GenBank/DDBJ databases">
        <authorList>
            <person name="Rodrigo-Torres L."/>
            <person name="Arahal D.R."/>
        </authorList>
    </citation>
    <scope>NUCLEOTIDE SEQUENCE [LARGE SCALE GENOMIC DNA]</scope>
    <source>
        <strain evidence="3">CECT 4293</strain>
    </source>
</reference>
<organism evidence="2 3">
    <name type="scientific">Ruegeria atlantica</name>
    <dbReference type="NCBI Taxonomy" id="81569"/>
    <lineage>
        <taxon>Bacteria</taxon>
        <taxon>Pseudomonadati</taxon>
        <taxon>Pseudomonadota</taxon>
        <taxon>Alphaproteobacteria</taxon>
        <taxon>Rhodobacterales</taxon>
        <taxon>Roseobacteraceae</taxon>
        <taxon>Ruegeria</taxon>
    </lineage>
</organism>
<dbReference type="InterPro" id="IPR001054">
    <property type="entry name" value="A/G_cyclase"/>
</dbReference>
<evidence type="ECO:0000259" key="1">
    <source>
        <dbReference type="PROSITE" id="PS50125"/>
    </source>
</evidence>
<dbReference type="EMBL" id="CYPS01000023">
    <property type="protein sequence ID" value="CUH42591.1"/>
    <property type="molecule type" value="Genomic_DNA"/>
</dbReference>
<evidence type="ECO:0000313" key="3">
    <source>
        <dbReference type="Proteomes" id="UP000050786"/>
    </source>
</evidence>
<dbReference type="RefSeq" id="WP_058272670.1">
    <property type="nucleotide sequence ID" value="NZ_CYPS01000023.1"/>
</dbReference>
<keyword evidence="2" id="KW-0456">Lyase</keyword>
<dbReference type="SUPFAM" id="SSF55073">
    <property type="entry name" value="Nucleotide cyclase"/>
    <property type="match status" value="1"/>
</dbReference>
<dbReference type="InterPro" id="IPR050697">
    <property type="entry name" value="Adenylyl/Guanylyl_Cyclase_3/4"/>
</dbReference>
<dbReference type="Gene3D" id="3.10.450.50">
    <property type="match status" value="1"/>
</dbReference>
<dbReference type="SUPFAM" id="SSF54427">
    <property type="entry name" value="NTF2-like"/>
    <property type="match status" value="1"/>
</dbReference>
<dbReference type="Pfam" id="PF00211">
    <property type="entry name" value="Guanylate_cyc"/>
    <property type="match status" value="1"/>
</dbReference>
<accession>A0A0P1EPQ7</accession>
<sequence>MTRPSTELLAVSRRWIDAIQHKRKNQMRNLLSEHQYLRFVGTGDGELWAGDAVREGIGEFFGVIPRFLKHEETFAEAFENGDSGWACLTHDIVFADQPDRTFHVRNTLIFALEEGVWKIVQRHGSVPIPNIDFTGIEQNAIADLVAAARKGFSLDQRDGFASIMFSDIVNSSRLASMIGDRLWSSEVARHFDMLRKIIEDAGGQFVKSLGDGTMSSFPEPAHALRAAQAILQATVQSDGPVIALRIGIHTGNIIQTSDDFFGSVVNKAARITALAAPGEIQVSDATRKMVGETHDYRFANATSVELQGFEGEHLIHRLG</sequence>
<dbReference type="Proteomes" id="UP000050786">
    <property type="component" value="Unassembled WGS sequence"/>
</dbReference>
<proteinExistence type="predicted"/>
<dbReference type="PANTHER" id="PTHR43081">
    <property type="entry name" value="ADENYLATE CYCLASE, TERMINAL-DIFFERENTIATION SPECIFIC-RELATED"/>
    <property type="match status" value="1"/>
</dbReference>
<dbReference type="GO" id="GO:0035556">
    <property type="term" value="P:intracellular signal transduction"/>
    <property type="evidence" value="ECO:0007669"/>
    <property type="project" value="InterPro"/>
</dbReference>
<evidence type="ECO:0000313" key="2">
    <source>
        <dbReference type="EMBL" id="CUH42591.1"/>
    </source>
</evidence>
<dbReference type="Pfam" id="PF13474">
    <property type="entry name" value="SnoaL_3"/>
    <property type="match status" value="1"/>
</dbReference>
<dbReference type="AlphaFoldDB" id="A0A0P1EPQ7"/>
<dbReference type="SMART" id="SM00044">
    <property type="entry name" value="CYCc"/>
    <property type="match status" value="1"/>
</dbReference>
<protein>
    <submittedName>
        <fullName evidence="2">pH-sensitive adenylate cyclase</fullName>
        <ecNumber evidence="2">4.6.1.1</ecNumber>
    </submittedName>
</protein>
<keyword evidence="3" id="KW-1185">Reference proteome</keyword>
<dbReference type="PANTHER" id="PTHR43081:SF19">
    <property type="entry name" value="PH-SENSITIVE ADENYLATE CYCLASE RV1264"/>
    <property type="match status" value="1"/>
</dbReference>
<dbReference type="InterPro" id="IPR037401">
    <property type="entry name" value="SnoaL-like"/>
</dbReference>
<dbReference type="InterPro" id="IPR032710">
    <property type="entry name" value="NTF2-like_dom_sf"/>
</dbReference>
<dbReference type="EC" id="4.6.1.1" evidence="2"/>
<dbReference type="InterPro" id="IPR029787">
    <property type="entry name" value="Nucleotide_cyclase"/>
</dbReference>
<dbReference type="GO" id="GO:0006171">
    <property type="term" value="P:cAMP biosynthetic process"/>
    <property type="evidence" value="ECO:0007669"/>
    <property type="project" value="TreeGrafter"/>
</dbReference>
<dbReference type="GO" id="GO:0004016">
    <property type="term" value="F:adenylate cyclase activity"/>
    <property type="evidence" value="ECO:0007669"/>
    <property type="project" value="UniProtKB-EC"/>
</dbReference>
<feature type="domain" description="Guanylate cyclase" evidence="1">
    <location>
        <begin position="162"/>
        <end position="272"/>
    </location>
</feature>
<gene>
    <name evidence="2" type="ORF">RUM4293_01479</name>
</gene>